<evidence type="ECO:0000313" key="14">
    <source>
        <dbReference type="RefSeq" id="XP_035671614.1"/>
    </source>
</evidence>
<dbReference type="GO" id="GO:0043005">
    <property type="term" value="C:neuron projection"/>
    <property type="evidence" value="ECO:0000318"/>
    <property type="project" value="GO_Central"/>
</dbReference>
<dbReference type="AlphaFoldDB" id="A0A9J7MLW0"/>
<dbReference type="GO" id="GO:0004930">
    <property type="term" value="F:G protein-coupled receptor activity"/>
    <property type="evidence" value="ECO:0000318"/>
    <property type="project" value="GO_Central"/>
</dbReference>
<feature type="region of interest" description="Disordered" evidence="10">
    <location>
        <begin position="360"/>
        <end position="583"/>
    </location>
</feature>
<dbReference type="Proteomes" id="UP000001554">
    <property type="component" value="Chromosome 3"/>
</dbReference>
<keyword evidence="2" id="KW-1003">Cell membrane</keyword>
<evidence type="ECO:0000256" key="4">
    <source>
        <dbReference type="ARBA" id="ARBA00022989"/>
    </source>
</evidence>
<evidence type="ECO:0000313" key="13">
    <source>
        <dbReference type="Proteomes" id="UP000001554"/>
    </source>
</evidence>
<evidence type="ECO:0000256" key="7">
    <source>
        <dbReference type="ARBA" id="ARBA00023170"/>
    </source>
</evidence>
<dbReference type="PANTHER" id="PTHR24229">
    <property type="entry name" value="NEUROPEPTIDES RECEPTOR"/>
    <property type="match status" value="1"/>
</dbReference>
<feature type="transmembrane region" description="Helical" evidence="11">
    <location>
        <begin position="188"/>
        <end position="214"/>
    </location>
</feature>
<dbReference type="Gene3D" id="1.20.1070.10">
    <property type="entry name" value="Rhodopsin 7-helix transmembrane proteins"/>
    <property type="match status" value="1"/>
</dbReference>
<dbReference type="FunFam" id="1.20.1070.10:FF:000475">
    <property type="entry name" value="Uncharacterized protein"/>
    <property type="match status" value="1"/>
</dbReference>
<organism evidence="13 14">
    <name type="scientific">Branchiostoma floridae</name>
    <name type="common">Florida lancelet</name>
    <name type="synonym">Amphioxus</name>
    <dbReference type="NCBI Taxonomy" id="7739"/>
    <lineage>
        <taxon>Eukaryota</taxon>
        <taxon>Metazoa</taxon>
        <taxon>Chordata</taxon>
        <taxon>Cephalochordata</taxon>
        <taxon>Leptocardii</taxon>
        <taxon>Amphioxiformes</taxon>
        <taxon>Branchiostomatidae</taxon>
        <taxon>Branchiostoma</taxon>
    </lineage>
</organism>
<dbReference type="RefSeq" id="XP_035671614.1">
    <property type="nucleotide sequence ID" value="XM_035815721.1"/>
</dbReference>
<dbReference type="GO" id="GO:0042923">
    <property type="term" value="F:neuropeptide binding"/>
    <property type="evidence" value="ECO:0000318"/>
    <property type="project" value="GO_Central"/>
</dbReference>
<dbReference type="Pfam" id="PF00001">
    <property type="entry name" value="7tm_1"/>
    <property type="match status" value="1"/>
</dbReference>
<evidence type="ECO:0000256" key="10">
    <source>
        <dbReference type="SAM" id="MobiDB-lite"/>
    </source>
</evidence>
<feature type="compositionally biased region" description="Low complexity" evidence="10">
    <location>
        <begin position="422"/>
        <end position="438"/>
    </location>
</feature>
<dbReference type="InterPro" id="IPR000276">
    <property type="entry name" value="GPCR_Rhodpsn"/>
</dbReference>
<dbReference type="GeneID" id="118412697"/>
<dbReference type="PROSITE" id="PS50262">
    <property type="entry name" value="G_PROTEIN_RECEP_F1_2"/>
    <property type="match status" value="1"/>
</dbReference>
<sequence length="645" mass="69296">MDYFFVTCVFPDPVDHTSVAVIYILHVARCCISAIGMLANLLILFMVTRYPTMRTACNIYIANLAATDFAFCLVVLIQSVFPILQPSHYERSCDVSRVILIFLASASILLLTVIAVERHRAITNPLGSLQHGTVKHAGKICAVVWIVAALPAVIDTIARNVIANDWKFTGATLHSSSCILLNPAHGSFFVMTLLFFLFIYVLPSCIIIPLYVRILVKVRQSRRLVVRETRSDHQAFLMLFVVTVFFLVTWLPLHVVSLLIHIHRLEYVNDDNWVIIINVSFFFAVFNSVANPFLYALLGKTDFRKQLKKMFCCKMNTYEATDITMHTIRTIDIAEGQAQATGGTRQTQATYGRGRICPRYRRDRTGPGYRRDRRNRRGPCYRPRLQAGQGRLRLRTGEAGYVHGTDGTGQAQATGGTGGIGEVHATGGTGQAQAKGGTSTEDVIDTDGTGQVQATGETGQAKATDGTGQTQATGGTGQAQASCETGQVKATGGTEQAQATGRAGQTQATSGTGQAQATDGTRQTQATDETGEVHATNGTGQTQATGGTGQTQATGGTRQTQATGRTGDVHDTDGTGHAQAIGGTGQAQATVETSAAKATGGIGTGYTFAIEEKAHSLTLKHPTFFATKMTEWGSNGPQNVLFIKS</sequence>
<comment type="similarity">
    <text evidence="9">Belongs to the G-protein coupled receptor 1 family.</text>
</comment>
<feature type="compositionally biased region" description="Polar residues" evidence="10">
    <location>
        <begin position="448"/>
        <end position="457"/>
    </location>
</feature>
<keyword evidence="4 11" id="KW-1133">Transmembrane helix</keyword>
<evidence type="ECO:0000256" key="1">
    <source>
        <dbReference type="ARBA" id="ARBA00004651"/>
    </source>
</evidence>
<comment type="subcellular location">
    <subcellularLocation>
        <location evidence="1">Cell membrane</location>
        <topology evidence="1">Multi-pass membrane protein</topology>
    </subcellularLocation>
</comment>
<dbReference type="GO" id="GO:0005886">
    <property type="term" value="C:plasma membrane"/>
    <property type="evidence" value="ECO:0000318"/>
    <property type="project" value="GO_Central"/>
</dbReference>
<evidence type="ECO:0000256" key="2">
    <source>
        <dbReference type="ARBA" id="ARBA00022475"/>
    </source>
</evidence>
<keyword evidence="8 9" id="KW-0807">Transducer</keyword>
<keyword evidence="5 9" id="KW-0297">G-protein coupled receptor</keyword>
<feature type="compositionally biased region" description="Low complexity" evidence="10">
    <location>
        <begin position="538"/>
        <end position="566"/>
    </location>
</feature>
<accession>A0A9J7MLW0</accession>
<dbReference type="PRINTS" id="PR00237">
    <property type="entry name" value="GPCRRHODOPSN"/>
</dbReference>
<keyword evidence="3 9" id="KW-0812">Transmembrane</keyword>
<feature type="transmembrane region" description="Helical" evidence="11">
    <location>
        <begin position="59"/>
        <end position="83"/>
    </location>
</feature>
<protein>
    <submittedName>
        <fullName evidence="14">Uncharacterized protein LOC118412697</fullName>
    </submittedName>
</protein>
<reference evidence="14" key="2">
    <citation type="submission" date="2025-08" db="UniProtKB">
        <authorList>
            <consortium name="RefSeq"/>
        </authorList>
    </citation>
    <scope>IDENTIFICATION</scope>
    <source>
        <strain evidence="14">S238N-H82</strain>
        <tissue evidence="14">Testes</tissue>
    </source>
</reference>
<evidence type="ECO:0000256" key="8">
    <source>
        <dbReference type="ARBA" id="ARBA00023224"/>
    </source>
</evidence>
<feature type="transmembrane region" description="Helical" evidence="11">
    <location>
        <begin position="95"/>
        <end position="116"/>
    </location>
</feature>
<keyword evidence="6 11" id="KW-0472">Membrane</keyword>
<evidence type="ECO:0000256" key="6">
    <source>
        <dbReference type="ARBA" id="ARBA00023136"/>
    </source>
</evidence>
<dbReference type="CDD" id="cd00637">
    <property type="entry name" value="7tm_classA_rhodopsin-like"/>
    <property type="match status" value="1"/>
</dbReference>
<feature type="transmembrane region" description="Helical" evidence="11">
    <location>
        <begin position="137"/>
        <end position="158"/>
    </location>
</feature>
<feature type="compositionally biased region" description="Low complexity" evidence="10">
    <location>
        <begin position="404"/>
        <end position="414"/>
    </location>
</feature>
<evidence type="ECO:0000259" key="12">
    <source>
        <dbReference type="PROSITE" id="PS50262"/>
    </source>
</evidence>
<evidence type="ECO:0000256" key="9">
    <source>
        <dbReference type="RuleBase" id="RU000688"/>
    </source>
</evidence>
<feature type="compositionally biased region" description="Low complexity" evidence="10">
    <location>
        <begin position="380"/>
        <end position="391"/>
    </location>
</feature>
<feature type="transmembrane region" description="Helical" evidence="11">
    <location>
        <begin position="235"/>
        <end position="253"/>
    </location>
</feature>
<dbReference type="OrthoDB" id="10060185at2759"/>
<dbReference type="PROSITE" id="PS00237">
    <property type="entry name" value="G_PROTEIN_RECEP_F1_1"/>
    <property type="match status" value="1"/>
</dbReference>
<feature type="compositionally biased region" description="Low complexity" evidence="10">
    <location>
        <begin position="490"/>
        <end position="527"/>
    </location>
</feature>
<name>A0A9J7MLW0_BRAFL</name>
<feature type="transmembrane region" description="Helical" evidence="11">
    <location>
        <begin position="20"/>
        <end position="47"/>
    </location>
</feature>
<dbReference type="SMART" id="SM01381">
    <property type="entry name" value="7TM_GPCR_Srsx"/>
    <property type="match status" value="1"/>
</dbReference>
<dbReference type="InterPro" id="IPR017452">
    <property type="entry name" value="GPCR_Rhodpsn_7TM"/>
</dbReference>
<dbReference type="SUPFAM" id="SSF81321">
    <property type="entry name" value="Family A G protein-coupled receptor-like"/>
    <property type="match status" value="1"/>
</dbReference>
<feature type="transmembrane region" description="Helical" evidence="11">
    <location>
        <begin position="273"/>
        <end position="298"/>
    </location>
</feature>
<evidence type="ECO:0000256" key="11">
    <source>
        <dbReference type="SAM" id="Phobius"/>
    </source>
</evidence>
<keyword evidence="7 9" id="KW-0675">Receptor</keyword>
<gene>
    <name evidence="14" type="primary">LOC118412697</name>
</gene>
<evidence type="ECO:0000256" key="5">
    <source>
        <dbReference type="ARBA" id="ARBA00023040"/>
    </source>
</evidence>
<dbReference type="OMA" id="NVIANDW"/>
<proteinExistence type="inferred from homology"/>
<dbReference type="KEGG" id="bfo:118412697"/>
<evidence type="ECO:0000256" key="3">
    <source>
        <dbReference type="ARBA" id="ARBA00022692"/>
    </source>
</evidence>
<feature type="domain" description="G-protein coupled receptors family 1 profile" evidence="12">
    <location>
        <begin position="39"/>
        <end position="295"/>
    </location>
</feature>
<dbReference type="PANTHER" id="PTHR24229:SF112">
    <property type="entry name" value="CHEMOKINE-LIKE RECEPTOR 1"/>
    <property type="match status" value="1"/>
</dbReference>
<dbReference type="GO" id="GO:0007218">
    <property type="term" value="P:neuropeptide signaling pathway"/>
    <property type="evidence" value="ECO:0000318"/>
    <property type="project" value="GO_Central"/>
</dbReference>
<keyword evidence="13" id="KW-1185">Reference proteome</keyword>
<reference evidence="13" key="1">
    <citation type="journal article" date="2020" name="Nat. Ecol. Evol.">
        <title>Deeply conserved synteny resolves early events in vertebrate evolution.</title>
        <authorList>
            <person name="Simakov O."/>
            <person name="Marletaz F."/>
            <person name="Yue J.X."/>
            <person name="O'Connell B."/>
            <person name="Jenkins J."/>
            <person name="Brandt A."/>
            <person name="Calef R."/>
            <person name="Tung C.H."/>
            <person name="Huang T.K."/>
            <person name="Schmutz J."/>
            <person name="Satoh N."/>
            <person name="Yu J.K."/>
            <person name="Putnam N.H."/>
            <person name="Green R.E."/>
            <person name="Rokhsar D.S."/>
        </authorList>
    </citation>
    <scope>NUCLEOTIDE SEQUENCE [LARGE SCALE GENOMIC DNA]</scope>
    <source>
        <strain evidence="13">S238N-H82</strain>
    </source>
</reference>
<feature type="compositionally biased region" description="Low complexity" evidence="10">
    <location>
        <begin position="458"/>
        <end position="481"/>
    </location>
</feature>